<dbReference type="Pfam" id="PF12937">
    <property type="entry name" value="F-box-like"/>
    <property type="match status" value="1"/>
</dbReference>
<reference evidence="2 3" key="1">
    <citation type="submission" date="2018-06" db="EMBL/GenBank/DDBJ databases">
        <title>A transcriptomic atlas of mushroom development highlights an independent origin of complex multicellularity.</title>
        <authorList>
            <consortium name="DOE Joint Genome Institute"/>
            <person name="Krizsan K."/>
            <person name="Almasi E."/>
            <person name="Merenyi Z."/>
            <person name="Sahu N."/>
            <person name="Viragh M."/>
            <person name="Koszo T."/>
            <person name="Mondo S."/>
            <person name="Kiss B."/>
            <person name="Balint B."/>
            <person name="Kues U."/>
            <person name="Barry K."/>
            <person name="Hegedus J.C."/>
            <person name="Henrissat B."/>
            <person name="Johnson J."/>
            <person name="Lipzen A."/>
            <person name="Ohm R."/>
            <person name="Nagy I."/>
            <person name="Pangilinan J."/>
            <person name="Yan J."/>
            <person name="Xiong Y."/>
            <person name="Grigoriev I.V."/>
            <person name="Hibbett D.S."/>
            <person name="Nagy L.G."/>
        </authorList>
    </citation>
    <scope>NUCLEOTIDE SEQUENCE [LARGE SCALE GENOMIC DNA]</scope>
    <source>
        <strain evidence="2 3">SZMC22713</strain>
    </source>
</reference>
<proteinExistence type="predicted"/>
<evidence type="ECO:0000313" key="3">
    <source>
        <dbReference type="Proteomes" id="UP000294933"/>
    </source>
</evidence>
<dbReference type="STRING" id="50990.A0A4Y7PJD0"/>
<keyword evidence="3" id="KW-1185">Reference proteome</keyword>
<dbReference type="VEuPathDB" id="FungiDB:BD410DRAFT_902844"/>
<sequence>MDGVDHLVKLLAIVKSKGWDVALAADDVCGSRLSDVDNIAFRSYAEPLRSLRYSLEENKLCMAALNNIKARLAKKIRNLQKRCAPLVHQDGIERVPDEILAHIFEAGHQMSENSRFALRVSRVSRRFRQVSLQTPSLWTRISSLHPGDQTETFLLRSGGLDLQVKLSGDTISFDKLRSCLQLITPHSVRWSRLTLIMNPDYQEIMDEFGLTYFPRLRHIFHKYYPITKSAQWSMPLLSQYGGHYVPFPLRATSPSLCQLTCVELCFEDYDTFDMSFLAQTLQGMANLRCVPLEFGNDESGDVTLVERPQFTPKRHSFHIESLKVTLRNYVGDDFVESLFGVLAYLTASLVDVSLLTFGDPNNLLTHAEFPHGPTMRLQTRQPCSLVFVLRELPQNCPIICSVQFEMTTFDRESYCRRANLSICHCHTPLASMLKSRFFTRHKSMHASGPTDVTGIELMKLRDM</sequence>
<dbReference type="AlphaFoldDB" id="A0A4Y7PJD0"/>
<dbReference type="InterPro" id="IPR036047">
    <property type="entry name" value="F-box-like_dom_sf"/>
</dbReference>
<dbReference type="Proteomes" id="UP000294933">
    <property type="component" value="Unassembled WGS sequence"/>
</dbReference>
<dbReference type="SUPFAM" id="SSF81383">
    <property type="entry name" value="F-box domain"/>
    <property type="match status" value="1"/>
</dbReference>
<evidence type="ECO:0000313" key="2">
    <source>
        <dbReference type="EMBL" id="TDL14952.1"/>
    </source>
</evidence>
<protein>
    <recommendedName>
        <fullName evidence="1">F-box domain-containing protein</fullName>
    </recommendedName>
</protein>
<name>A0A4Y7PJD0_9AGAM</name>
<dbReference type="InterPro" id="IPR001810">
    <property type="entry name" value="F-box_dom"/>
</dbReference>
<evidence type="ECO:0000259" key="1">
    <source>
        <dbReference type="Pfam" id="PF12937"/>
    </source>
</evidence>
<feature type="domain" description="F-box" evidence="1">
    <location>
        <begin position="92"/>
        <end position="142"/>
    </location>
</feature>
<organism evidence="2 3">
    <name type="scientific">Rickenella mellea</name>
    <dbReference type="NCBI Taxonomy" id="50990"/>
    <lineage>
        <taxon>Eukaryota</taxon>
        <taxon>Fungi</taxon>
        <taxon>Dikarya</taxon>
        <taxon>Basidiomycota</taxon>
        <taxon>Agaricomycotina</taxon>
        <taxon>Agaricomycetes</taxon>
        <taxon>Hymenochaetales</taxon>
        <taxon>Rickenellaceae</taxon>
        <taxon>Rickenella</taxon>
    </lineage>
</organism>
<accession>A0A4Y7PJD0</accession>
<dbReference type="EMBL" id="ML170298">
    <property type="protein sequence ID" value="TDL14952.1"/>
    <property type="molecule type" value="Genomic_DNA"/>
</dbReference>
<gene>
    <name evidence="2" type="ORF">BD410DRAFT_902844</name>
</gene>
<dbReference type="Gene3D" id="1.20.1280.50">
    <property type="match status" value="1"/>
</dbReference>